<organism evidence="2 3">
    <name type="scientific">Paragonimus westermani</name>
    <dbReference type="NCBI Taxonomy" id="34504"/>
    <lineage>
        <taxon>Eukaryota</taxon>
        <taxon>Metazoa</taxon>
        <taxon>Spiralia</taxon>
        <taxon>Lophotrochozoa</taxon>
        <taxon>Platyhelminthes</taxon>
        <taxon>Trematoda</taxon>
        <taxon>Digenea</taxon>
        <taxon>Plagiorchiida</taxon>
        <taxon>Troglotremata</taxon>
        <taxon>Troglotrematidae</taxon>
        <taxon>Paragonimus</taxon>
    </lineage>
</organism>
<dbReference type="PANTHER" id="PTHR34365:SF7">
    <property type="entry name" value="GLYCINE-RICH DOMAIN-CONTAINING PROTEIN 1"/>
    <property type="match status" value="1"/>
</dbReference>
<feature type="compositionally biased region" description="Polar residues" evidence="1">
    <location>
        <begin position="17"/>
        <end position="36"/>
    </location>
</feature>
<gene>
    <name evidence="2" type="ORF">P879_01719</name>
</gene>
<sequence length="209" mass="23610">MSRSWCRKAAPEIPTNGIESQEVNLNNHPTGQTSSDSTEHLKPNHKSAQLLEGFTNASHKHEIETSQVGTSPGHLHNNACNTVHSDDGYDEDVSVKAPNLEGNLPECTEFYAKLFNVPFQLKKVPVSINLSVVCRRVIELFQRFDQHADYLGPSSAHETLQKLAVYRYEVFWLPLAAAHKLYAGAPIDIHWVWLAHMLDPLVYRQDCQR</sequence>
<evidence type="ECO:0000313" key="2">
    <source>
        <dbReference type="EMBL" id="KAF8571672.1"/>
    </source>
</evidence>
<dbReference type="AlphaFoldDB" id="A0A8T0DWZ3"/>
<name>A0A8T0DWZ3_9TREM</name>
<dbReference type="InterPro" id="IPR009836">
    <property type="entry name" value="GRDP-like"/>
</dbReference>
<accession>A0A8T0DWZ3</accession>
<proteinExistence type="predicted"/>
<dbReference type="Proteomes" id="UP000699462">
    <property type="component" value="Unassembled WGS sequence"/>
</dbReference>
<protein>
    <submittedName>
        <fullName evidence="2">Uncharacterized protein</fullName>
    </submittedName>
</protein>
<evidence type="ECO:0000313" key="3">
    <source>
        <dbReference type="Proteomes" id="UP000699462"/>
    </source>
</evidence>
<reference evidence="2 3" key="1">
    <citation type="submission" date="2019-07" db="EMBL/GenBank/DDBJ databases">
        <title>Annotation for the trematode Paragonimus westermani.</title>
        <authorList>
            <person name="Choi Y.-J."/>
        </authorList>
    </citation>
    <scope>NUCLEOTIDE SEQUENCE [LARGE SCALE GENOMIC DNA]</scope>
    <source>
        <strain evidence="2">180907_Pwestermani</strain>
    </source>
</reference>
<dbReference type="OrthoDB" id="2684236at2759"/>
<keyword evidence="3" id="KW-1185">Reference proteome</keyword>
<feature type="region of interest" description="Disordered" evidence="1">
    <location>
        <begin position="1"/>
        <end position="42"/>
    </location>
</feature>
<evidence type="ECO:0000256" key="1">
    <source>
        <dbReference type="SAM" id="MobiDB-lite"/>
    </source>
</evidence>
<dbReference type="PANTHER" id="PTHR34365">
    <property type="entry name" value="ENOLASE (DUF1399)"/>
    <property type="match status" value="1"/>
</dbReference>
<dbReference type="EMBL" id="JTDF01000381">
    <property type="protein sequence ID" value="KAF8571672.1"/>
    <property type="molecule type" value="Genomic_DNA"/>
</dbReference>
<comment type="caution">
    <text evidence="2">The sequence shown here is derived from an EMBL/GenBank/DDBJ whole genome shotgun (WGS) entry which is preliminary data.</text>
</comment>